<dbReference type="Gene3D" id="3.40.50.2000">
    <property type="entry name" value="Glycogen Phosphorylase B"/>
    <property type="match status" value="2"/>
</dbReference>
<dbReference type="Pfam" id="PF13439">
    <property type="entry name" value="Glyco_transf_4"/>
    <property type="match status" value="1"/>
</dbReference>
<dbReference type="RefSeq" id="WP_232499877.1">
    <property type="nucleotide sequence ID" value="NZ_BAAANH010000005.1"/>
</dbReference>
<keyword evidence="6" id="KW-1185">Reference proteome</keyword>
<protein>
    <recommendedName>
        <fullName evidence="7">D-inositol 3-phosphate glycosyltransferase</fullName>
    </recommendedName>
</protein>
<dbReference type="CDD" id="cd03801">
    <property type="entry name" value="GT4_PimA-like"/>
    <property type="match status" value="1"/>
</dbReference>
<dbReference type="InterPro" id="IPR001296">
    <property type="entry name" value="Glyco_trans_1"/>
</dbReference>
<evidence type="ECO:0000259" key="4">
    <source>
        <dbReference type="Pfam" id="PF13439"/>
    </source>
</evidence>
<evidence type="ECO:0008006" key="7">
    <source>
        <dbReference type="Google" id="ProtNLM"/>
    </source>
</evidence>
<feature type="domain" description="Glycosyltransferase subfamily 4-like N-terminal" evidence="4">
    <location>
        <begin position="105"/>
        <end position="190"/>
    </location>
</feature>
<gene>
    <name evidence="5" type="ORF">GCM10009747_24170</name>
</gene>
<evidence type="ECO:0000256" key="2">
    <source>
        <dbReference type="ARBA" id="ARBA00022679"/>
    </source>
</evidence>
<comment type="caution">
    <text evidence="5">The sequence shown here is derived from an EMBL/GenBank/DDBJ whole genome shotgun (WGS) entry which is preliminary data.</text>
</comment>
<evidence type="ECO:0000313" key="6">
    <source>
        <dbReference type="Proteomes" id="UP001500506"/>
    </source>
</evidence>
<dbReference type="EMBL" id="BAAANH010000005">
    <property type="protein sequence ID" value="GAA1763709.1"/>
    <property type="molecule type" value="Genomic_DNA"/>
</dbReference>
<dbReference type="PANTHER" id="PTHR12526:SF510">
    <property type="entry name" value="D-INOSITOL 3-PHOSPHATE GLYCOSYLTRANSFERASE"/>
    <property type="match status" value="1"/>
</dbReference>
<dbReference type="PANTHER" id="PTHR12526">
    <property type="entry name" value="GLYCOSYLTRANSFERASE"/>
    <property type="match status" value="1"/>
</dbReference>
<evidence type="ECO:0000259" key="3">
    <source>
        <dbReference type="Pfam" id="PF00534"/>
    </source>
</evidence>
<dbReference type="InterPro" id="IPR028098">
    <property type="entry name" value="Glyco_trans_4-like_N"/>
</dbReference>
<evidence type="ECO:0000256" key="1">
    <source>
        <dbReference type="ARBA" id="ARBA00022676"/>
    </source>
</evidence>
<evidence type="ECO:0000313" key="5">
    <source>
        <dbReference type="EMBL" id="GAA1763709.1"/>
    </source>
</evidence>
<dbReference type="SUPFAM" id="SSF53756">
    <property type="entry name" value="UDP-Glycosyltransferase/glycogen phosphorylase"/>
    <property type="match status" value="1"/>
</dbReference>
<dbReference type="Pfam" id="PF00534">
    <property type="entry name" value="Glycos_transf_1"/>
    <property type="match status" value="1"/>
</dbReference>
<name>A0ABN2KR74_9MICO</name>
<proteinExistence type="predicted"/>
<feature type="domain" description="Glycosyl transferase family 1" evidence="3">
    <location>
        <begin position="200"/>
        <end position="361"/>
    </location>
</feature>
<accession>A0ABN2KR74</accession>
<sequence length="384" mass="41837">MREIIHLITPGDHYSPSTGSAIPTVVHGLSRARTAGTPEPSVLVARGTYPDRYRSARAIEYEQASPWPLERVAPRRIVDAALAVLGMPRLVVRRTFRPAFADQGSWSPSVVLCHNAPQAIPLVDHRRHVPVLYAHNNLLRSYSRAESARVLRHVRLIVCVSGSLADEMKEHLPTSMHARVVVVHNGVDTSAFQRAPGRDHDRPLQVAFVGRMLREKGAGVVIDAFRRLDRDDLRLRIVGSDGFDANAALTGFELELRRAAAPLGDRVEFTPFVPREQVVRILGESDIVVVPSTWREPFALTALEGMAAGAAVVASDIGGIPETVRGAGILVPPGDAGALAAALDELARDPEVLRRTAAAGRVRATEFDWSRAARRLDSLVRAVD</sequence>
<keyword evidence="2" id="KW-0808">Transferase</keyword>
<organism evidence="5 6">
    <name type="scientific">Agromyces humatus</name>
    <dbReference type="NCBI Taxonomy" id="279573"/>
    <lineage>
        <taxon>Bacteria</taxon>
        <taxon>Bacillati</taxon>
        <taxon>Actinomycetota</taxon>
        <taxon>Actinomycetes</taxon>
        <taxon>Micrococcales</taxon>
        <taxon>Microbacteriaceae</taxon>
        <taxon>Agromyces</taxon>
    </lineage>
</organism>
<reference evidence="5 6" key="1">
    <citation type="journal article" date="2019" name="Int. J. Syst. Evol. Microbiol.">
        <title>The Global Catalogue of Microorganisms (GCM) 10K type strain sequencing project: providing services to taxonomists for standard genome sequencing and annotation.</title>
        <authorList>
            <consortium name="The Broad Institute Genomics Platform"/>
            <consortium name="The Broad Institute Genome Sequencing Center for Infectious Disease"/>
            <person name="Wu L."/>
            <person name="Ma J."/>
        </authorList>
    </citation>
    <scope>NUCLEOTIDE SEQUENCE [LARGE SCALE GENOMIC DNA]</scope>
    <source>
        <strain evidence="5 6">JCM 14319</strain>
    </source>
</reference>
<keyword evidence="1" id="KW-0328">Glycosyltransferase</keyword>
<dbReference type="Proteomes" id="UP001500506">
    <property type="component" value="Unassembled WGS sequence"/>
</dbReference>